<feature type="transmembrane region" description="Helical" evidence="1">
    <location>
        <begin position="12"/>
        <end position="32"/>
    </location>
</feature>
<feature type="transmembrane region" description="Helical" evidence="1">
    <location>
        <begin position="135"/>
        <end position="155"/>
    </location>
</feature>
<dbReference type="RefSeq" id="WP_390214616.1">
    <property type="nucleotide sequence ID" value="NZ_JBHLXJ010000034.1"/>
</dbReference>
<gene>
    <name evidence="2" type="ORF">ACFFJH_18915</name>
</gene>
<name>A0ABV6IJR1_9BURK</name>
<keyword evidence="1" id="KW-1133">Transmembrane helix</keyword>
<evidence type="ECO:0000313" key="2">
    <source>
        <dbReference type="EMBL" id="MFC0351897.1"/>
    </source>
</evidence>
<evidence type="ECO:0000256" key="1">
    <source>
        <dbReference type="SAM" id="Phobius"/>
    </source>
</evidence>
<accession>A0ABV6IJR1</accession>
<feature type="transmembrane region" description="Helical" evidence="1">
    <location>
        <begin position="104"/>
        <end position="123"/>
    </location>
</feature>
<feature type="transmembrane region" description="Helical" evidence="1">
    <location>
        <begin position="39"/>
        <end position="58"/>
    </location>
</feature>
<keyword evidence="3" id="KW-1185">Reference proteome</keyword>
<dbReference type="Proteomes" id="UP001589844">
    <property type="component" value="Unassembled WGS sequence"/>
</dbReference>
<comment type="caution">
    <text evidence="2">The sequence shown here is derived from an EMBL/GenBank/DDBJ whole genome shotgun (WGS) entry which is preliminary data.</text>
</comment>
<dbReference type="EMBL" id="JBHLXJ010000034">
    <property type="protein sequence ID" value="MFC0351897.1"/>
    <property type="molecule type" value="Genomic_DNA"/>
</dbReference>
<feature type="transmembrane region" description="Helical" evidence="1">
    <location>
        <begin position="64"/>
        <end position="84"/>
    </location>
</feature>
<evidence type="ECO:0000313" key="3">
    <source>
        <dbReference type="Proteomes" id="UP001589844"/>
    </source>
</evidence>
<keyword evidence="1" id="KW-0472">Membrane</keyword>
<reference evidence="2 3" key="1">
    <citation type="submission" date="2024-09" db="EMBL/GenBank/DDBJ databases">
        <authorList>
            <person name="Sun Q."/>
            <person name="Mori K."/>
        </authorList>
    </citation>
    <scope>NUCLEOTIDE SEQUENCE [LARGE SCALE GENOMIC DNA]</scope>
    <source>
        <strain evidence="2 3">CCM 8677</strain>
    </source>
</reference>
<sequence>MSSANNPSTKDMSKLSVFIKGLVFIFALNLLIDRGAQLFPVYSLGGNFNLLNTLLLSFKLPSFWTGLLVPVIYLCALWTAADFLKHFEFSKVFDDKSLRSLQSIGADLMYAAMAAILLVPSLEGWINQGSRSVKTLWDIEAVTIGMIGLILKYVAQRARNLQIKVDGFV</sequence>
<proteinExistence type="predicted"/>
<organism evidence="2 3">
    <name type="scientific">Undibacterium danionis</name>
    <dbReference type="NCBI Taxonomy" id="1812100"/>
    <lineage>
        <taxon>Bacteria</taxon>
        <taxon>Pseudomonadati</taxon>
        <taxon>Pseudomonadota</taxon>
        <taxon>Betaproteobacteria</taxon>
        <taxon>Burkholderiales</taxon>
        <taxon>Oxalobacteraceae</taxon>
        <taxon>Undibacterium</taxon>
    </lineage>
</organism>
<protein>
    <recommendedName>
        <fullName evidence="4">DUF2975 domain-containing protein</fullName>
    </recommendedName>
</protein>
<evidence type="ECO:0008006" key="4">
    <source>
        <dbReference type="Google" id="ProtNLM"/>
    </source>
</evidence>
<keyword evidence="1" id="KW-0812">Transmembrane</keyword>